<name>A0A6A2WY26_HIBSY</name>
<feature type="region of interest" description="Disordered" evidence="1">
    <location>
        <begin position="18"/>
        <end position="43"/>
    </location>
</feature>
<evidence type="ECO:0000313" key="2">
    <source>
        <dbReference type="EMBL" id="KAE8654576.1"/>
    </source>
</evidence>
<organism evidence="2 3">
    <name type="scientific">Hibiscus syriacus</name>
    <name type="common">Rose of Sharon</name>
    <dbReference type="NCBI Taxonomy" id="106335"/>
    <lineage>
        <taxon>Eukaryota</taxon>
        <taxon>Viridiplantae</taxon>
        <taxon>Streptophyta</taxon>
        <taxon>Embryophyta</taxon>
        <taxon>Tracheophyta</taxon>
        <taxon>Spermatophyta</taxon>
        <taxon>Magnoliopsida</taxon>
        <taxon>eudicotyledons</taxon>
        <taxon>Gunneridae</taxon>
        <taxon>Pentapetalae</taxon>
        <taxon>rosids</taxon>
        <taxon>malvids</taxon>
        <taxon>Malvales</taxon>
        <taxon>Malvaceae</taxon>
        <taxon>Malvoideae</taxon>
        <taxon>Hibiscus</taxon>
    </lineage>
</organism>
<dbReference type="InterPro" id="IPR044976">
    <property type="entry name" value="FIPS5/FIPS3-like"/>
</dbReference>
<comment type="caution">
    <text evidence="2">The sequence shown here is derived from an EMBL/GenBank/DDBJ whole genome shotgun (WGS) entry which is preliminary data.</text>
</comment>
<accession>A0A6A2WY26</accession>
<keyword evidence="3" id="KW-1185">Reference proteome</keyword>
<dbReference type="AlphaFoldDB" id="A0A6A2WY26"/>
<dbReference type="GO" id="GO:0006397">
    <property type="term" value="P:mRNA processing"/>
    <property type="evidence" value="ECO:0007669"/>
    <property type="project" value="InterPro"/>
</dbReference>
<feature type="compositionally biased region" description="Acidic residues" evidence="1">
    <location>
        <begin position="166"/>
        <end position="178"/>
    </location>
</feature>
<reference evidence="2" key="1">
    <citation type="submission" date="2019-09" db="EMBL/GenBank/DDBJ databases">
        <title>Draft genome information of white flower Hibiscus syriacus.</title>
        <authorList>
            <person name="Kim Y.-M."/>
        </authorList>
    </citation>
    <scope>NUCLEOTIDE SEQUENCE [LARGE SCALE GENOMIC DNA]</scope>
    <source>
        <strain evidence="2">YM2019G1</strain>
    </source>
</reference>
<dbReference type="PANTHER" id="PTHR36884">
    <property type="entry name" value="FIP1[III]-LIKE PROTEIN"/>
    <property type="match status" value="1"/>
</dbReference>
<dbReference type="EMBL" id="VEPZ02001787">
    <property type="protein sequence ID" value="KAE8654576.1"/>
    <property type="molecule type" value="Genomic_DNA"/>
</dbReference>
<sequence length="289" mass="29888">MEDDDEFGDLYTDVLMPFSSSAAPPLSHPPPTPHLHRPIDSNHHSRYGYNTLLGAPVSIPDAQTLAPFKFHPTAAPAASLTSIPKRDGSAPEPMVLDFKQEPADGNDVLLDIEDGGSNAIEGSGSDDPIIPGLTESVRQGDSGRNDDGNDNGIEGGGQVEAGGGGEGDDGDSDSEDDLQIVLNDNNHRPISMERGGMMAADDDDDEDGDPLVIVADGDANQGTEEQNWGEGGGQAAGGEGKEGGEVGKVGTPGSSGGIVIAPKIGYSSHGFHPFHSQFKVSVLSCRCCC</sequence>
<dbReference type="PANTHER" id="PTHR36884:SF1">
    <property type="entry name" value="FIP1[V]-LIKE PROTEIN"/>
    <property type="match status" value="1"/>
</dbReference>
<feature type="compositionally biased region" description="Gly residues" evidence="1">
    <location>
        <begin position="153"/>
        <end position="165"/>
    </location>
</feature>
<gene>
    <name evidence="2" type="ORF">F3Y22_tig00117048pilonHSYRG00840</name>
</gene>
<protein>
    <submittedName>
        <fullName evidence="2">Uncharacterized protein</fullName>
    </submittedName>
</protein>
<evidence type="ECO:0000256" key="1">
    <source>
        <dbReference type="SAM" id="MobiDB-lite"/>
    </source>
</evidence>
<dbReference type="GO" id="GO:0003723">
    <property type="term" value="F:RNA binding"/>
    <property type="evidence" value="ECO:0007669"/>
    <property type="project" value="TreeGrafter"/>
</dbReference>
<dbReference type="Proteomes" id="UP000436088">
    <property type="component" value="Unassembled WGS sequence"/>
</dbReference>
<feature type="region of interest" description="Disordered" evidence="1">
    <location>
        <begin position="219"/>
        <end position="253"/>
    </location>
</feature>
<dbReference type="GO" id="GO:0016607">
    <property type="term" value="C:nuclear speck"/>
    <property type="evidence" value="ECO:0007669"/>
    <property type="project" value="TreeGrafter"/>
</dbReference>
<evidence type="ECO:0000313" key="3">
    <source>
        <dbReference type="Proteomes" id="UP000436088"/>
    </source>
</evidence>
<feature type="region of interest" description="Disordered" evidence="1">
    <location>
        <begin position="106"/>
        <end position="206"/>
    </location>
</feature>
<proteinExistence type="predicted"/>
<feature type="compositionally biased region" description="Gly residues" evidence="1">
    <location>
        <begin position="229"/>
        <end position="238"/>
    </location>
</feature>